<dbReference type="InParanoid" id="A0A1Z5R8E3"/>
<protein>
    <submittedName>
        <fullName evidence="2">Uncharacterized protein</fullName>
    </submittedName>
</protein>
<feature type="compositionally biased region" description="Polar residues" evidence="1">
    <location>
        <begin position="73"/>
        <end position="89"/>
    </location>
</feature>
<dbReference type="EMBL" id="CM000766">
    <property type="protein sequence ID" value="OQU79859.1"/>
    <property type="molecule type" value="Genomic_DNA"/>
</dbReference>
<evidence type="ECO:0000313" key="2">
    <source>
        <dbReference type="EMBL" id="OQU79859.1"/>
    </source>
</evidence>
<feature type="region of interest" description="Disordered" evidence="1">
    <location>
        <begin position="73"/>
        <end position="108"/>
    </location>
</feature>
<dbReference type="Proteomes" id="UP000000768">
    <property type="component" value="Chromosome 7"/>
</dbReference>
<proteinExistence type="predicted"/>
<dbReference type="Gramene" id="OQU79859">
    <property type="protein sequence ID" value="OQU79859"/>
    <property type="gene ID" value="SORBI_3007G036750"/>
</dbReference>
<feature type="region of interest" description="Disordered" evidence="1">
    <location>
        <begin position="1"/>
        <end position="35"/>
    </location>
</feature>
<sequence length="125" mass="13285">MGRARRDQRRRPPSGSPGRRGPVLKGPAVRGDLVSSPSLVGAGAGSCRRRIARARRRRGACSCSLSVRNNGGLRSSPANSLVASESSDSLGGLLRCPPSPGERDPSRNFETSRLRILLLLSGERI</sequence>
<organism evidence="2 3">
    <name type="scientific">Sorghum bicolor</name>
    <name type="common">Sorghum</name>
    <name type="synonym">Sorghum vulgare</name>
    <dbReference type="NCBI Taxonomy" id="4558"/>
    <lineage>
        <taxon>Eukaryota</taxon>
        <taxon>Viridiplantae</taxon>
        <taxon>Streptophyta</taxon>
        <taxon>Embryophyta</taxon>
        <taxon>Tracheophyta</taxon>
        <taxon>Spermatophyta</taxon>
        <taxon>Magnoliopsida</taxon>
        <taxon>Liliopsida</taxon>
        <taxon>Poales</taxon>
        <taxon>Poaceae</taxon>
        <taxon>PACMAD clade</taxon>
        <taxon>Panicoideae</taxon>
        <taxon>Andropogonodae</taxon>
        <taxon>Andropogoneae</taxon>
        <taxon>Sorghinae</taxon>
        <taxon>Sorghum</taxon>
    </lineage>
</organism>
<gene>
    <name evidence="2" type="ORF">SORBI_3007G036750</name>
</gene>
<evidence type="ECO:0000313" key="3">
    <source>
        <dbReference type="Proteomes" id="UP000000768"/>
    </source>
</evidence>
<reference evidence="3" key="2">
    <citation type="journal article" date="2018" name="Plant J.">
        <title>The Sorghum bicolor reference genome: improved assembly, gene annotations, a transcriptome atlas, and signatures of genome organization.</title>
        <authorList>
            <person name="McCormick R.F."/>
            <person name="Truong S.K."/>
            <person name="Sreedasyam A."/>
            <person name="Jenkins J."/>
            <person name="Shu S."/>
            <person name="Sims D."/>
            <person name="Kennedy M."/>
            <person name="Amirebrahimi M."/>
            <person name="Weers B.D."/>
            <person name="McKinley B."/>
            <person name="Mattison A."/>
            <person name="Morishige D.T."/>
            <person name="Grimwood J."/>
            <person name="Schmutz J."/>
            <person name="Mullet J.E."/>
        </authorList>
    </citation>
    <scope>NUCLEOTIDE SEQUENCE [LARGE SCALE GENOMIC DNA]</scope>
    <source>
        <strain evidence="3">cv. BTx623</strain>
    </source>
</reference>
<feature type="compositionally biased region" description="Basic residues" evidence="1">
    <location>
        <begin position="1"/>
        <end position="12"/>
    </location>
</feature>
<dbReference type="AlphaFoldDB" id="A0A1Z5R8E3"/>
<reference evidence="2 3" key="1">
    <citation type="journal article" date="2009" name="Nature">
        <title>The Sorghum bicolor genome and the diversification of grasses.</title>
        <authorList>
            <person name="Paterson A.H."/>
            <person name="Bowers J.E."/>
            <person name="Bruggmann R."/>
            <person name="Dubchak I."/>
            <person name="Grimwood J."/>
            <person name="Gundlach H."/>
            <person name="Haberer G."/>
            <person name="Hellsten U."/>
            <person name="Mitros T."/>
            <person name="Poliakov A."/>
            <person name="Schmutz J."/>
            <person name="Spannagl M."/>
            <person name="Tang H."/>
            <person name="Wang X."/>
            <person name="Wicker T."/>
            <person name="Bharti A.K."/>
            <person name="Chapman J."/>
            <person name="Feltus F.A."/>
            <person name="Gowik U."/>
            <person name="Grigoriev I.V."/>
            <person name="Lyons E."/>
            <person name="Maher C.A."/>
            <person name="Martis M."/>
            <person name="Narechania A."/>
            <person name="Otillar R.P."/>
            <person name="Penning B.W."/>
            <person name="Salamov A.A."/>
            <person name="Wang Y."/>
            <person name="Zhang L."/>
            <person name="Carpita N.C."/>
            <person name="Freeling M."/>
            <person name="Gingle A.R."/>
            <person name="Hash C.T."/>
            <person name="Keller B."/>
            <person name="Klein P."/>
            <person name="Kresovich S."/>
            <person name="McCann M.C."/>
            <person name="Ming R."/>
            <person name="Peterson D.G."/>
            <person name="Mehboob-ur-Rahman"/>
            <person name="Ware D."/>
            <person name="Westhoff P."/>
            <person name="Mayer K.F."/>
            <person name="Messing J."/>
            <person name="Rokhsar D.S."/>
        </authorList>
    </citation>
    <scope>NUCLEOTIDE SEQUENCE [LARGE SCALE GENOMIC DNA]</scope>
    <source>
        <strain evidence="3">cv. BTx623</strain>
    </source>
</reference>
<accession>A0A1Z5R8E3</accession>
<keyword evidence="3" id="KW-1185">Reference proteome</keyword>
<name>A0A1Z5R8E3_SORBI</name>
<evidence type="ECO:0000256" key="1">
    <source>
        <dbReference type="SAM" id="MobiDB-lite"/>
    </source>
</evidence>